<protein>
    <submittedName>
        <fullName evidence="1">Uncharacterized protein</fullName>
    </submittedName>
</protein>
<name>A0A429MVY1_ACIBA</name>
<evidence type="ECO:0000313" key="2">
    <source>
        <dbReference type="Proteomes" id="UP000280073"/>
    </source>
</evidence>
<evidence type="ECO:0000313" key="1">
    <source>
        <dbReference type="EMBL" id="RSR62867.1"/>
    </source>
</evidence>
<dbReference type="Proteomes" id="UP000280073">
    <property type="component" value="Unassembled WGS sequence"/>
</dbReference>
<dbReference type="EMBL" id="RFDI01000081">
    <property type="protein sequence ID" value="RSR62867.1"/>
    <property type="molecule type" value="Genomic_DNA"/>
</dbReference>
<feature type="non-terminal residue" evidence="1">
    <location>
        <position position="89"/>
    </location>
</feature>
<organism evidence="1 2">
    <name type="scientific">Acinetobacter baumannii</name>
    <dbReference type="NCBI Taxonomy" id="470"/>
    <lineage>
        <taxon>Bacteria</taxon>
        <taxon>Pseudomonadati</taxon>
        <taxon>Pseudomonadota</taxon>
        <taxon>Gammaproteobacteria</taxon>
        <taxon>Moraxellales</taxon>
        <taxon>Moraxellaceae</taxon>
        <taxon>Acinetobacter</taxon>
        <taxon>Acinetobacter calcoaceticus/baumannii complex</taxon>
    </lineage>
</organism>
<accession>A0A429MVY1</accession>
<dbReference type="AlphaFoldDB" id="A0A429MVY1"/>
<comment type="caution">
    <text evidence="1">The sequence shown here is derived from an EMBL/GenBank/DDBJ whole genome shotgun (WGS) entry which is preliminary data.</text>
</comment>
<reference evidence="1 2" key="1">
    <citation type="submission" date="2018-10" db="EMBL/GenBank/DDBJ databases">
        <title>GWAS and RNA-Seq identify cryptic mechanisms of antimicrobial resistance in Acinetobacter baumannii.</title>
        <authorList>
            <person name="Sahl J.W."/>
        </authorList>
    </citation>
    <scope>NUCLEOTIDE SEQUENCE [LARGE SCALE GENOMIC DNA]</scope>
    <source>
        <strain evidence="1 2">TG28175</strain>
    </source>
</reference>
<proteinExistence type="predicted"/>
<sequence length="89" mass="10143">MPIIINLIKFSFLFCNNIMSYTTVHMRHTSSGSSSSRDAKDVFISGCRNDFDFSQITPEKISKLSKENQNYFHKCDDAINNKLSVDSLV</sequence>
<gene>
    <name evidence="1" type="ORF">EA686_02655</name>
</gene>